<evidence type="ECO:0000259" key="10">
    <source>
        <dbReference type="Pfam" id="PF04262"/>
    </source>
</evidence>
<keyword evidence="12" id="KW-1185">Reference proteome</keyword>
<dbReference type="AlphaFoldDB" id="A0A345JPS0"/>
<dbReference type="InterPro" id="IPR007370">
    <property type="entry name" value="Glu_cys_ligase"/>
</dbReference>
<evidence type="ECO:0000256" key="7">
    <source>
        <dbReference type="ARBA" id="ARBA00048819"/>
    </source>
</evidence>
<evidence type="ECO:0000256" key="3">
    <source>
        <dbReference type="ARBA" id="ARBA00022598"/>
    </source>
</evidence>
<dbReference type="HAMAP" id="MF_00578">
    <property type="entry name" value="Glu_cys_ligase"/>
    <property type="match status" value="1"/>
</dbReference>
<dbReference type="PANTHER" id="PTHR38761:SF1">
    <property type="entry name" value="GLUTAMATE--CYSTEINE LIGASE"/>
    <property type="match status" value="1"/>
</dbReference>
<comment type="catalytic activity">
    <reaction evidence="7 8 9">
        <text>L-cysteine + L-glutamate + ATP = gamma-L-glutamyl-L-cysteine + ADP + phosphate + H(+)</text>
        <dbReference type="Rhea" id="RHEA:13285"/>
        <dbReference type="ChEBI" id="CHEBI:15378"/>
        <dbReference type="ChEBI" id="CHEBI:29985"/>
        <dbReference type="ChEBI" id="CHEBI:30616"/>
        <dbReference type="ChEBI" id="CHEBI:35235"/>
        <dbReference type="ChEBI" id="CHEBI:43474"/>
        <dbReference type="ChEBI" id="CHEBI:58173"/>
        <dbReference type="ChEBI" id="CHEBI:456216"/>
        <dbReference type="EC" id="6.3.2.2"/>
    </reaction>
</comment>
<evidence type="ECO:0000256" key="2">
    <source>
        <dbReference type="ARBA" id="ARBA00008772"/>
    </source>
</evidence>
<dbReference type="KEGG" id="foo:CGC45_01260"/>
<dbReference type="EMBL" id="CP022375">
    <property type="protein sequence ID" value="AXH29316.1"/>
    <property type="molecule type" value="Genomic_DNA"/>
</dbReference>
<evidence type="ECO:0000256" key="6">
    <source>
        <dbReference type="ARBA" id="ARBA00022840"/>
    </source>
</evidence>
<evidence type="ECO:0000256" key="4">
    <source>
        <dbReference type="ARBA" id="ARBA00022684"/>
    </source>
</evidence>
<comment type="similarity">
    <text evidence="2 8">Belongs to the glutamate--cysteine ligase type 1 family. Type 1 subfamily.</text>
</comment>
<proteinExistence type="inferred from homology"/>
<dbReference type="NCBIfam" id="TIGR01434">
    <property type="entry name" value="glu_cys_ligase"/>
    <property type="match status" value="1"/>
</dbReference>
<dbReference type="GO" id="GO:0006750">
    <property type="term" value="P:glutathione biosynthetic process"/>
    <property type="evidence" value="ECO:0007669"/>
    <property type="project" value="UniProtKB-UniRule"/>
</dbReference>
<dbReference type="GO" id="GO:0004357">
    <property type="term" value="F:glutamate-cysteine ligase activity"/>
    <property type="evidence" value="ECO:0007669"/>
    <property type="project" value="UniProtKB-UniRule"/>
</dbReference>
<name>A0A345JPS0_9GAMM</name>
<dbReference type="EC" id="6.3.2.2" evidence="8"/>
<keyword evidence="4 8" id="KW-0317">Glutathione biosynthesis</keyword>
<dbReference type="GO" id="GO:0005829">
    <property type="term" value="C:cytosol"/>
    <property type="evidence" value="ECO:0007669"/>
    <property type="project" value="TreeGrafter"/>
</dbReference>
<dbReference type="SUPFAM" id="SSF55931">
    <property type="entry name" value="Glutamine synthetase/guanido kinase"/>
    <property type="match status" value="1"/>
</dbReference>
<dbReference type="RefSeq" id="WP_071628604.1">
    <property type="nucleotide sequence ID" value="NZ_CP022375.1"/>
</dbReference>
<evidence type="ECO:0000256" key="8">
    <source>
        <dbReference type="HAMAP-Rule" id="MF_00578"/>
    </source>
</evidence>
<feature type="domain" description="Glutamate--cysteine ligase" evidence="10">
    <location>
        <begin position="9"/>
        <end position="361"/>
    </location>
</feature>
<keyword evidence="6 8" id="KW-0067">ATP-binding</keyword>
<dbReference type="Proteomes" id="UP000253862">
    <property type="component" value="Chromosome"/>
</dbReference>
<gene>
    <name evidence="8 11" type="primary">gshA</name>
    <name evidence="11" type="ORF">CGC43_01275</name>
</gene>
<dbReference type="InterPro" id="IPR006334">
    <property type="entry name" value="Glut_cys_ligase"/>
</dbReference>
<dbReference type="OrthoDB" id="9803907at2"/>
<protein>
    <recommendedName>
        <fullName evidence="8">Glutamate--cysteine ligase</fullName>
        <ecNumber evidence="8">6.3.2.2</ecNumber>
    </recommendedName>
    <alternativeName>
        <fullName evidence="8">Gamma-ECS</fullName>
        <shortName evidence="8">GCS</shortName>
    </alternativeName>
    <alternativeName>
        <fullName evidence="8">Gamma-glutamylcysteine synthetase</fullName>
    </alternativeName>
</protein>
<dbReference type="Gene3D" id="3.30.590.20">
    <property type="match status" value="1"/>
</dbReference>
<dbReference type="GO" id="GO:0005524">
    <property type="term" value="F:ATP binding"/>
    <property type="evidence" value="ECO:0007669"/>
    <property type="project" value="UniProtKB-KW"/>
</dbReference>
<keyword evidence="3 8" id="KW-0436">Ligase</keyword>
<evidence type="ECO:0000313" key="11">
    <source>
        <dbReference type="EMBL" id="AXH29316.1"/>
    </source>
</evidence>
<sequence>MYDFKKINNLRGIERETLRVTNCGSLATSHHPQGLGHKLTNSSITVDFSENLLELITKPHASIDKAIGELYQLSAFTLENMSSDEIILNTSMPLSASKNGIHEADFGSSNSGQMKRVYRKGLSARYGKIMQIISGVHYNFSFDKDLIANIASKKQVSTSDIYFEVLNNYFEFMWLLPYLFGASPICAKTSVKNKPDYLSLLDEEFYVGEYATSLRMSDLGYTSPAQKDLTISYENVKAYVRDLIQATDEVFADYKRIGLYNSQEQRIQLNDSILQIENEYYSAIRPKQIAKRGERPACALYNRGVEYIEVRVLDVDPFEPVGISKDTALFVEAMLMTCLEEDAKKYHKDIIKQAKQNLTAVAIQGRNPQLKLNKLDDNSEILLKDYALKLFDKITTVAKRMSKEYLDAVEIQKRKVLDISQTPSAKIIELVKQHGYKNFVLDISCQVSQQFRSYKLTSEVASKLKEQASQSVVAEKELVANDKISLEEYINRYYESTKGCC</sequence>
<organism evidence="11 12">
    <name type="scientific">Francisella opportunistica</name>
    <dbReference type="NCBI Taxonomy" id="2016517"/>
    <lineage>
        <taxon>Bacteria</taxon>
        <taxon>Pseudomonadati</taxon>
        <taxon>Pseudomonadota</taxon>
        <taxon>Gammaproteobacteria</taxon>
        <taxon>Thiotrichales</taxon>
        <taxon>Francisellaceae</taxon>
        <taxon>Francisella</taxon>
    </lineage>
</organism>
<dbReference type="Pfam" id="PF04262">
    <property type="entry name" value="Glu_cys_ligase"/>
    <property type="match status" value="1"/>
</dbReference>
<evidence type="ECO:0000256" key="5">
    <source>
        <dbReference type="ARBA" id="ARBA00022741"/>
    </source>
</evidence>
<dbReference type="UniPathway" id="UPA00142">
    <property type="reaction ID" value="UER00209"/>
</dbReference>
<keyword evidence="5 8" id="KW-0547">Nucleotide-binding</keyword>
<comment type="pathway">
    <text evidence="1 8 9">Sulfur metabolism; glutathione biosynthesis; glutathione from L-cysteine and L-glutamate: step 1/2.</text>
</comment>
<dbReference type="GO" id="GO:0046872">
    <property type="term" value="F:metal ion binding"/>
    <property type="evidence" value="ECO:0007669"/>
    <property type="project" value="TreeGrafter"/>
</dbReference>
<evidence type="ECO:0000313" key="12">
    <source>
        <dbReference type="Proteomes" id="UP000253862"/>
    </source>
</evidence>
<evidence type="ECO:0000256" key="9">
    <source>
        <dbReference type="RuleBase" id="RU004391"/>
    </source>
</evidence>
<dbReference type="PANTHER" id="PTHR38761">
    <property type="entry name" value="GLUTAMATE--CYSTEINE LIGASE"/>
    <property type="match status" value="1"/>
</dbReference>
<dbReference type="InterPro" id="IPR014746">
    <property type="entry name" value="Gln_synth/guanido_kin_cat_dom"/>
</dbReference>
<accession>A0A345JPS0</accession>
<reference evidence="11 12" key="1">
    <citation type="submission" date="2017-07" db="EMBL/GenBank/DDBJ databases">
        <title>Complete genome sequences and comparative analysis of the novel pathogen Francisella opportunistica.</title>
        <authorList>
            <person name="Dietrich E.A."/>
            <person name="Kingry L.C."/>
            <person name="Petersen J.M."/>
        </authorList>
    </citation>
    <scope>NUCLEOTIDE SEQUENCE [LARGE SCALE GENOMIC DNA]</scope>
    <source>
        <strain evidence="11 12">14-2155</strain>
    </source>
</reference>
<evidence type="ECO:0000256" key="1">
    <source>
        <dbReference type="ARBA" id="ARBA00005006"/>
    </source>
</evidence>